<dbReference type="Proteomes" id="UP000179797">
    <property type="component" value="Unassembled WGS sequence"/>
</dbReference>
<dbReference type="EMBL" id="JRYR02000001">
    <property type="protein sequence ID" value="OHX66646.1"/>
    <property type="molecule type" value="Genomic_DNA"/>
</dbReference>
<dbReference type="RefSeq" id="WP_044227900.1">
    <property type="nucleotide sequence ID" value="NZ_JRYR02000001.1"/>
</dbReference>
<sequence>MKPFLFILSIVLTLQVRGQIHTYHQNINDFTADNITLDYTSSTAVSDITYTAATSQTLRVSNGATVILDIGGYTLNLRGTEENTANLNAVEIRVDVGSTLKIIGNVDVGEDTDLVINGTFIVTGNWTNDGRGAGDAGDLDLNVGEDGMFAIGGNASFDYSNYDGGTYPQNIFIGGNMSVTGAAGDFSMVNTNEFPFGTAAIDFASSDIVIDLWENVAVDTSDLDNDQISSTPLVNLVINTADGWGNKYLKVSCTDFSQNEVVVPDQTGNPISSISELQTLIRRIKWRVLDNTVNQKLVTYHHNKDGKTDHINTSEREDMKGYLQKNRVVKLSFVDKITDTTTTYSSSSSRLMGVNTIEDINIDSDLGDLPVSLLFFDGYIQGNKVLLKWATASEFNNAYFLIEKSQDQLKWEEVIKIHSSNGNSNHRLDYQHHVKREDATTYYRLIQYDYDGSFEIFPSIFIKSKDTAVNIFPTMLSKANTLKVRSIGHNYLFLLTTDGKMIYQTNWNQQKNKLEKILFPSDIPSGQYIIIIKSKLSNFRQHIVLY</sequence>
<evidence type="ECO:0000313" key="1">
    <source>
        <dbReference type="EMBL" id="OHX66646.1"/>
    </source>
</evidence>
<name>A0A1S1Z051_FLAPC</name>
<proteinExistence type="predicted"/>
<evidence type="ECO:0000313" key="2">
    <source>
        <dbReference type="Proteomes" id="UP000179797"/>
    </source>
</evidence>
<comment type="caution">
    <text evidence="1">The sequence shown here is derived from an EMBL/GenBank/DDBJ whole genome shotgun (WGS) entry which is preliminary data.</text>
</comment>
<keyword evidence="2" id="KW-1185">Reference proteome</keyword>
<dbReference type="STRING" id="915059.NH26_09880"/>
<reference evidence="1 2" key="1">
    <citation type="journal article" date="2012" name="Int. J. Syst. Evol. Microbiol.">
        <title>Flammeovirga pacifica sp. nov., isolated from deep-sea sediment.</title>
        <authorList>
            <person name="Xu H."/>
            <person name="Fu Y."/>
            <person name="Yang N."/>
            <person name="Ding Z."/>
            <person name="Lai Q."/>
            <person name="Zeng R."/>
        </authorList>
    </citation>
    <scope>NUCLEOTIDE SEQUENCE [LARGE SCALE GENOMIC DNA]</scope>
    <source>
        <strain evidence="2">DSM 24597 / LMG 26175 / WPAGA1</strain>
    </source>
</reference>
<dbReference type="OrthoDB" id="1490051at2"/>
<protein>
    <recommendedName>
        <fullName evidence="3">Secretion system C-terminal sorting domain-containing protein</fullName>
    </recommendedName>
</protein>
<dbReference type="AlphaFoldDB" id="A0A1S1Z051"/>
<gene>
    <name evidence="1" type="ORF">NH26_09880</name>
</gene>
<accession>A0A1S1Z051</accession>
<organism evidence="1 2">
    <name type="scientific">Flammeovirga pacifica</name>
    <dbReference type="NCBI Taxonomy" id="915059"/>
    <lineage>
        <taxon>Bacteria</taxon>
        <taxon>Pseudomonadati</taxon>
        <taxon>Bacteroidota</taxon>
        <taxon>Cytophagia</taxon>
        <taxon>Cytophagales</taxon>
        <taxon>Flammeovirgaceae</taxon>
        <taxon>Flammeovirga</taxon>
    </lineage>
</organism>
<evidence type="ECO:0008006" key="3">
    <source>
        <dbReference type="Google" id="ProtNLM"/>
    </source>
</evidence>